<feature type="transmembrane region" description="Helical" evidence="1">
    <location>
        <begin position="20"/>
        <end position="41"/>
    </location>
</feature>
<keyword evidence="2" id="KW-0131">Cell cycle</keyword>
<protein>
    <submittedName>
        <fullName evidence="2">Cell division protein FtsX</fullName>
    </submittedName>
</protein>
<dbReference type="GO" id="GO:0032153">
    <property type="term" value="C:cell division site"/>
    <property type="evidence" value="ECO:0007669"/>
    <property type="project" value="TreeGrafter"/>
</dbReference>
<dbReference type="InterPro" id="IPR004513">
    <property type="entry name" value="FtsX"/>
</dbReference>
<dbReference type="EMBL" id="CP047289">
    <property type="protein sequence ID" value="QUS36910.1"/>
    <property type="molecule type" value="Genomic_DNA"/>
</dbReference>
<keyword evidence="1" id="KW-1133">Transmembrane helix</keyword>
<dbReference type="GO" id="GO:0051301">
    <property type="term" value="P:cell division"/>
    <property type="evidence" value="ECO:0007669"/>
    <property type="project" value="UniProtKB-KW"/>
</dbReference>
<evidence type="ECO:0000313" key="3">
    <source>
        <dbReference type="Proteomes" id="UP000679284"/>
    </source>
</evidence>
<dbReference type="GO" id="GO:0016020">
    <property type="term" value="C:membrane"/>
    <property type="evidence" value="ECO:0007669"/>
    <property type="project" value="InterPro"/>
</dbReference>
<proteinExistence type="predicted"/>
<dbReference type="AlphaFoldDB" id="A0A8J8SLC0"/>
<feature type="transmembrane region" description="Helical" evidence="1">
    <location>
        <begin position="263"/>
        <end position="285"/>
    </location>
</feature>
<dbReference type="PANTHER" id="PTHR47755:SF1">
    <property type="entry name" value="CELL DIVISION PROTEIN FTSX"/>
    <property type="match status" value="1"/>
</dbReference>
<feature type="transmembrane region" description="Helical" evidence="1">
    <location>
        <begin position="221"/>
        <end position="243"/>
    </location>
</feature>
<keyword evidence="1" id="KW-0812">Transmembrane</keyword>
<organism evidence="2 3">
    <name type="scientific">Falsirhodobacter algicola</name>
    <dbReference type="NCBI Taxonomy" id="2692330"/>
    <lineage>
        <taxon>Bacteria</taxon>
        <taxon>Pseudomonadati</taxon>
        <taxon>Pseudomonadota</taxon>
        <taxon>Alphaproteobacteria</taxon>
        <taxon>Rhodobacterales</taxon>
        <taxon>Paracoccaceae</taxon>
        <taxon>Falsirhodobacter</taxon>
    </lineage>
</organism>
<reference evidence="2" key="1">
    <citation type="submission" date="2020-01" db="EMBL/GenBank/DDBJ databases">
        <authorList>
            <person name="Yang Y."/>
            <person name="Kwon Y.M."/>
        </authorList>
    </citation>
    <scope>NUCLEOTIDE SEQUENCE</scope>
    <source>
        <strain evidence="2">PG104</strain>
    </source>
</reference>
<keyword evidence="3" id="KW-1185">Reference proteome</keyword>
<dbReference type="KEGG" id="fap:GR316_06290"/>
<dbReference type="PANTHER" id="PTHR47755">
    <property type="entry name" value="CELL DIVISION PROTEIN FTSX"/>
    <property type="match status" value="1"/>
</dbReference>
<dbReference type="Proteomes" id="UP000679284">
    <property type="component" value="Chromosome"/>
</dbReference>
<evidence type="ECO:0000256" key="1">
    <source>
        <dbReference type="SAM" id="Phobius"/>
    </source>
</evidence>
<keyword evidence="1" id="KW-0472">Membrane</keyword>
<keyword evidence="2" id="KW-0132">Cell division</keyword>
<accession>A0A8J8SLC0</accession>
<sequence length="293" mass="30913">MDLTRPDPGAERLVPPTGTGVWLTVFAAGSMGFLSVFALSLSLSAGHLADRWADALARTSTIRIDATGEDGRQQTDAVLRLLETTPGIASARAMSDEEERALLAPWFGNDLPLDTLPIPQLVEVTEEGNGYDSEGLRQRLAAEAPGAVLDDHARWRQPLAAAALRLRLLGWAALTLILGTTGVIITLAANASLASNAQVLRVLRQIGAQDGYIARAFVRRFTLRTLFGSTAGIATGLVVLLLIPSQTGSGEFLTGLGLSGGDWLLPWLVPVIAAAVAFTATRVAAFRTLNGLP</sequence>
<gene>
    <name evidence="2" type="ORF">GR316_06290</name>
</gene>
<name>A0A8J8SLC0_9RHOB</name>
<evidence type="ECO:0000313" key="2">
    <source>
        <dbReference type="EMBL" id="QUS36910.1"/>
    </source>
</evidence>